<proteinExistence type="predicted"/>
<comment type="caution">
    <text evidence="2">The sequence shown here is derived from an EMBL/GenBank/DDBJ whole genome shotgun (WGS) entry which is preliminary data.</text>
</comment>
<evidence type="ECO:0000313" key="3">
    <source>
        <dbReference type="Proteomes" id="UP001432027"/>
    </source>
</evidence>
<keyword evidence="1" id="KW-0732">Signal</keyword>
<evidence type="ECO:0000313" key="2">
    <source>
        <dbReference type="EMBL" id="GMS89541.1"/>
    </source>
</evidence>
<feature type="non-terminal residue" evidence="2">
    <location>
        <position position="108"/>
    </location>
</feature>
<gene>
    <name evidence="2" type="ORF">PENTCL1PPCAC_11716</name>
</gene>
<protein>
    <submittedName>
        <fullName evidence="2">Uncharacterized protein</fullName>
    </submittedName>
</protein>
<feature type="chain" id="PRO_5043506950" evidence="1">
    <location>
        <begin position="21"/>
        <end position="108"/>
    </location>
</feature>
<dbReference type="EMBL" id="BTSX01000003">
    <property type="protein sequence ID" value="GMS89541.1"/>
    <property type="molecule type" value="Genomic_DNA"/>
</dbReference>
<accession>A0AAV5TD63</accession>
<feature type="signal peptide" evidence="1">
    <location>
        <begin position="1"/>
        <end position="20"/>
    </location>
</feature>
<dbReference type="Proteomes" id="UP001432027">
    <property type="component" value="Unassembled WGS sequence"/>
</dbReference>
<name>A0AAV5TD63_9BILA</name>
<reference evidence="2" key="1">
    <citation type="submission" date="2023-10" db="EMBL/GenBank/DDBJ databases">
        <title>Genome assembly of Pristionchus species.</title>
        <authorList>
            <person name="Yoshida K."/>
            <person name="Sommer R.J."/>
        </authorList>
    </citation>
    <scope>NUCLEOTIDE SEQUENCE</scope>
    <source>
        <strain evidence="2">RS0144</strain>
    </source>
</reference>
<keyword evidence="3" id="KW-1185">Reference proteome</keyword>
<sequence length="108" mass="12968">MKCLLFLLFTLSSILINSHSHHCDVPERFYSISIHMDPRLKNVQDSFVTVYQYFDLPYIWMESKNTARVLKNCVADLFNFSRSTIQLIWRNYKEDQLLNQNPRLHSLR</sequence>
<evidence type="ECO:0000256" key="1">
    <source>
        <dbReference type="SAM" id="SignalP"/>
    </source>
</evidence>
<dbReference type="AlphaFoldDB" id="A0AAV5TD63"/>
<organism evidence="2 3">
    <name type="scientific">Pristionchus entomophagus</name>
    <dbReference type="NCBI Taxonomy" id="358040"/>
    <lineage>
        <taxon>Eukaryota</taxon>
        <taxon>Metazoa</taxon>
        <taxon>Ecdysozoa</taxon>
        <taxon>Nematoda</taxon>
        <taxon>Chromadorea</taxon>
        <taxon>Rhabditida</taxon>
        <taxon>Rhabditina</taxon>
        <taxon>Diplogasteromorpha</taxon>
        <taxon>Diplogasteroidea</taxon>
        <taxon>Neodiplogasteridae</taxon>
        <taxon>Pristionchus</taxon>
    </lineage>
</organism>